<dbReference type="AlphaFoldDB" id="L1MJV3"/>
<dbReference type="PATRIC" id="fig|1035195.3.peg.726"/>
<keyword evidence="3" id="KW-1185">Reference proteome</keyword>
<feature type="domain" description="DUF4178" evidence="1">
    <location>
        <begin position="55"/>
        <end position="190"/>
    </location>
</feature>
<name>L1MJV3_9CORY</name>
<dbReference type="Proteomes" id="UP000010445">
    <property type="component" value="Unassembled WGS sequence"/>
</dbReference>
<dbReference type="RefSeq" id="WP_006063057.1">
    <property type="nucleotide sequence ID" value="NZ_KB290828.1"/>
</dbReference>
<gene>
    <name evidence="2" type="ORF">HMPREF9997_00814</name>
</gene>
<organism evidence="2 3">
    <name type="scientific">Corynebacterium durum F0235</name>
    <dbReference type="NCBI Taxonomy" id="1035195"/>
    <lineage>
        <taxon>Bacteria</taxon>
        <taxon>Bacillati</taxon>
        <taxon>Actinomycetota</taxon>
        <taxon>Actinomycetes</taxon>
        <taxon>Mycobacteriales</taxon>
        <taxon>Corynebacteriaceae</taxon>
        <taxon>Corynebacterium</taxon>
    </lineage>
</organism>
<comment type="caution">
    <text evidence="2">The sequence shown here is derived from an EMBL/GenBank/DDBJ whole genome shotgun (WGS) entry which is preliminary data.</text>
</comment>
<dbReference type="EMBL" id="AMEM01000013">
    <property type="protein sequence ID" value="EKX91211.1"/>
    <property type="molecule type" value="Genomic_DNA"/>
</dbReference>
<sequence>MLLLSLFFFAIAGVSGIGALYCFSKARQVDDEQQPARNLFAEVPDAADFGPDRLGPGAVVTYGATDYLVRGTLVVTQGNFTWYEHLLDGGDGSSFLAVEIDDGELELVWWTSRKGTGLTPQSVLEFEGVHYVEQERGHARYVSHGTTGLPPEGEMAYIDYADASEQLRLGFEGWSNDDSWEVSTGRVILPGELIIYPAPPAPDYSV</sequence>
<evidence type="ECO:0000313" key="3">
    <source>
        <dbReference type="Proteomes" id="UP000010445"/>
    </source>
</evidence>
<dbReference type="eggNOG" id="ENOG5030NRI">
    <property type="taxonomic scope" value="Bacteria"/>
</dbReference>
<evidence type="ECO:0000259" key="1">
    <source>
        <dbReference type="Pfam" id="PF13785"/>
    </source>
</evidence>
<protein>
    <recommendedName>
        <fullName evidence="1">DUF4178 domain-containing protein</fullName>
    </recommendedName>
</protein>
<evidence type="ECO:0000313" key="2">
    <source>
        <dbReference type="EMBL" id="EKX91211.1"/>
    </source>
</evidence>
<proteinExistence type="predicted"/>
<dbReference type="InterPro" id="IPR025235">
    <property type="entry name" value="DUF4178"/>
</dbReference>
<reference evidence="2 3" key="1">
    <citation type="submission" date="2012-05" db="EMBL/GenBank/DDBJ databases">
        <authorList>
            <person name="Weinstock G."/>
            <person name="Sodergren E."/>
            <person name="Lobos E.A."/>
            <person name="Fulton L."/>
            <person name="Fulton R."/>
            <person name="Courtney L."/>
            <person name="Fronick C."/>
            <person name="O'Laughlin M."/>
            <person name="Godfrey J."/>
            <person name="Wilson R.M."/>
            <person name="Miner T."/>
            <person name="Farmer C."/>
            <person name="Delehaunty K."/>
            <person name="Cordes M."/>
            <person name="Minx P."/>
            <person name="Tomlinson C."/>
            <person name="Chen J."/>
            <person name="Wollam A."/>
            <person name="Pepin K.H."/>
            <person name="Bhonagiri V."/>
            <person name="Zhang X."/>
            <person name="Suruliraj S."/>
            <person name="Warren W."/>
            <person name="Mitreva M."/>
            <person name="Mardis E.R."/>
            <person name="Wilson R.K."/>
        </authorList>
    </citation>
    <scope>NUCLEOTIDE SEQUENCE [LARGE SCALE GENOMIC DNA]</scope>
    <source>
        <strain evidence="2 3">F0235</strain>
    </source>
</reference>
<dbReference type="HOGENOM" id="CLU_096023_0_0_11"/>
<dbReference type="STRING" id="1035195.HMPREF9997_00814"/>
<dbReference type="Pfam" id="PF13785">
    <property type="entry name" value="DUF4178"/>
    <property type="match status" value="1"/>
</dbReference>
<accession>L1MJV3</accession>